<keyword evidence="3" id="KW-1185">Reference proteome</keyword>
<dbReference type="PANTHER" id="PTHR38690:SF1">
    <property type="entry name" value="PROTEASE"/>
    <property type="match status" value="1"/>
</dbReference>
<dbReference type="InterPro" id="IPR025263">
    <property type="entry name" value="YhdP_central"/>
</dbReference>
<dbReference type="Pfam" id="PF13116">
    <property type="entry name" value="YhdP"/>
    <property type="match status" value="1"/>
</dbReference>
<gene>
    <name evidence="2" type="ORF">EY643_04390</name>
</gene>
<feature type="domain" description="YhdP central" evidence="1">
    <location>
        <begin position="11"/>
        <end position="1298"/>
    </location>
</feature>
<name>A0A5P9NGP0_9GAMM</name>
<dbReference type="Proteomes" id="UP000326287">
    <property type="component" value="Chromosome"/>
</dbReference>
<dbReference type="KEGG" id="halc:EY643_04390"/>
<dbReference type="EMBL" id="CP036422">
    <property type="protein sequence ID" value="QFU74942.1"/>
    <property type="molecule type" value="Genomic_DNA"/>
</dbReference>
<evidence type="ECO:0000313" key="2">
    <source>
        <dbReference type="EMBL" id="QFU74942.1"/>
    </source>
</evidence>
<proteinExistence type="predicted"/>
<evidence type="ECO:0000313" key="3">
    <source>
        <dbReference type="Proteomes" id="UP000326287"/>
    </source>
</evidence>
<organism evidence="2 3">
    <name type="scientific">Halioglobus maricola</name>
    <dbReference type="NCBI Taxonomy" id="2601894"/>
    <lineage>
        <taxon>Bacteria</taxon>
        <taxon>Pseudomonadati</taxon>
        <taxon>Pseudomonadota</taxon>
        <taxon>Gammaproteobacteria</taxon>
        <taxon>Cellvibrionales</taxon>
        <taxon>Halieaceae</taxon>
        <taxon>Halioglobus</taxon>
    </lineage>
</organism>
<sequence>MSAPSSSRDSIFHRLSSLLWGAAVLAIVVLASYVSLGRLLSQNLHKFQDEILAGFNSRVPFEIQADSLRGEWRSFTPEIVLEGLRLKLPGAEGDTLDLSGGRIGLDVLDSLLARNLHISSIELDALELRGELTDDGRFVFPGLKGGNTPLGNWLREFLLNIEHVTLKNNTLYLALPSGEQRNFDLGLELHREGSQRQFQAQLLSTRGAAFEVLGKGVGNPFTPDAFSGQLYVSAATSDLAAAREIFVNPQLISPEGQLTAQLWLDWQRGALDVDLDLYFENLVLQPAEAEWRMPLDELSLSVSLVEHSNRRTVYASDVFARSGDVKLLLPRLQLDSWGESFRLRARDVPVGPLSQLALASGVMPDNFNSVFSTLSPEGQVSALELTVGDVRQATDDWQVEANFHDVVVSSWKGAPGVTSGAGYLELSQNGGYVVLDSKRFTMDFPTVYKQPLYFDDISGTLNINWDRESLLLDSGLITASGVEGTAHALFRLNIPFKPTPTGLEMDLVIGVEDTHPIHRLKYLPYTMNDGLLSWLGGAIGEGEVLEGAFIWRGSLKRGSVAQRTVQLFFNLANTSINYHEQWPPVSKVAGIVLIDDSNVSVWADSAQMFSAELSELSVETWVNDSRQMQLAVHGALSGDASDGLLIANNSMLGELTSGVFSEWQAEGGLEAELDLQLNLTQPKAPPTVEVSAILDDVALRIEPGNLALEELGGRVNYHSTSGFSSDDLTGLLWRQPLTAELRQRPLESGEPLAGFTNSVLEVGLETRVETASLQKWLPLEVLALAEGEAEVAGLLEIAPGKPPTLNLASLLEGISLDLPSPYAKPAAEMRAFSLQLPLASERYDLEMQLGVDLELRLQLVNGILEGASLGAQGPAAPVVAGIVLGHGSLPSLDLDEWLAFSDRYLFPSPVPEVLALVDAADEEADEESYAQAEEEAQEPNSRLRLQLDEMFVSSATIWGQEFRDVRFSLALDENILQTQLETAWLRGTYFQPTVGRAGLKLDYLDFSGMTGALGRAAEEEGATQGSDGDTTELLELPDMQVVISNLVLDGEPLGQLQMSLFSEGSSIRATDIHGELASLVLTPEAPAELHWLQGERTALSAPLGFDDFGDTLGHFGYDKFLETSSGSVDVGLTWPGSPQDFALTAAEGELNLSMERGRFLETPAGATGALRLVSIFNLAEVARRLSLTHMFESGVPFNSLQGKMGLESGTLIVPAMAVEGSSSRFVFTLESDLIDETLDGELVATLPVANNLPWVAALAAGLPVAAGVFVVSKVFEKQVNRLSSGVYTIGGNWSEPTIEFDRIFDDETRRQVEALVESVDPNNVPDPNEISILGLEVVDPNAPLPQ</sequence>
<reference evidence="2 3" key="1">
    <citation type="submission" date="2019-02" db="EMBL/GenBank/DDBJ databases">
        <authorList>
            <person name="Li S.-H."/>
        </authorList>
    </citation>
    <scope>NUCLEOTIDE SEQUENCE [LARGE SCALE GENOMIC DNA]</scope>
    <source>
        <strain evidence="2 3">IMCC14385</strain>
    </source>
</reference>
<dbReference type="PANTHER" id="PTHR38690">
    <property type="entry name" value="PROTEASE-RELATED"/>
    <property type="match status" value="1"/>
</dbReference>
<protein>
    <recommendedName>
        <fullName evidence="1">YhdP central domain-containing protein</fullName>
    </recommendedName>
</protein>
<dbReference type="InterPro" id="IPR011836">
    <property type="entry name" value="YhdP"/>
</dbReference>
<dbReference type="OrthoDB" id="9762238at2"/>
<accession>A0A5P9NGP0</accession>
<evidence type="ECO:0000259" key="1">
    <source>
        <dbReference type="Pfam" id="PF13116"/>
    </source>
</evidence>